<dbReference type="InterPro" id="IPR009060">
    <property type="entry name" value="UBA-like_sf"/>
</dbReference>
<accession>A0AAP0WYC0</accession>
<reference evidence="3 4" key="1">
    <citation type="journal article" date="2024" name="Plant J.">
        <title>Genome sequences and population genomics reveal climatic adaptation and genomic divergence between two closely related sweetgum species.</title>
        <authorList>
            <person name="Xu W.Q."/>
            <person name="Ren C.Q."/>
            <person name="Zhang X.Y."/>
            <person name="Comes H.P."/>
            <person name="Liu X.H."/>
            <person name="Li Y.G."/>
            <person name="Kettle C.J."/>
            <person name="Jalonen R."/>
            <person name="Gaisberger H."/>
            <person name="Ma Y.Z."/>
            <person name="Qiu Y.X."/>
        </authorList>
    </citation>
    <scope>NUCLEOTIDE SEQUENCE [LARGE SCALE GENOMIC DNA]</scope>
    <source>
        <strain evidence="3">Hangzhou</strain>
    </source>
</reference>
<feature type="domain" description="GBF-interacting protein 1 N-terminal" evidence="2">
    <location>
        <begin position="22"/>
        <end position="80"/>
    </location>
</feature>
<dbReference type="Pfam" id="PF06972">
    <property type="entry name" value="GIP1_N"/>
    <property type="match status" value="1"/>
</dbReference>
<evidence type="ECO:0000313" key="4">
    <source>
        <dbReference type="Proteomes" id="UP001415857"/>
    </source>
</evidence>
<feature type="region of interest" description="Disordered" evidence="1">
    <location>
        <begin position="824"/>
        <end position="885"/>
    </location>
</feature>
<dbReference type="SUPFAM" id="SSF46934">
    <property type="entry name" value="UBA-like"/>
    <property type="match status" value="1"/>
</dbReference>
<gene>
    <name evidence="3" type="ORF">L1049_024176</name>
</gene>
<dbReference type="PANTHER" id="PTHR46445:SF7">
    <property type="entry name" value="GBF-INTERACTING PROTEIN 1 N-TERMINAL DOMAIN-CONTAINING PROTEIN"/>
    <property type="match status" value="1"/>
</dbReference>
<dbReference type="PANTHER" id="PTHR46445">
    <property type="entry name" value="RNA POLYMERASE II DEGRADATION FACTOR-LIKE PROTEIN (DUF1296)"/>
    <property type="match status" value="1"/>
</dbReference>
<feature type="compositionally biased region" description="Polar residues" evidence="1">
    <location>
        <begin position="788"/>
        <end position="803"/>
    </location>
</feature>
<feature type="region of interest" description="Disordered" evidence="1">
    <location>
        <begin position="131"/>
        <end position="150"/>
    </location>
</feature>
<feature type="compositionally biased region" description="Polar residues" evidence="1">
    <location>
        <begin position="138"/>
        <end position="150"/>
    </location>
</feature>
<feature type="region of interest" description="Disordered" evidence="1">
    <location>
        <begin position="781"/>
        <end position="803"/>
    </location>
</feature>
<dbReference type="EMBL" id="JBBPBK010000005">
    <property type="protein sequence ID" value="KAK9284994.1"/>
    <property type="molecule type" value="Genomic_DNA"/>
</dbReference>
<keyword evidence="4" id="KW-1185">Reference proteome</keyword>
<evidence type="ECO:0000256" key="1">
    <source>
        <dbReference type="SAM" id="MobiDB-lite"/>
    </source>
</evidence>
<feature type="compositionally biased region" description="Polar residues" evidence="1">
    <location>
        <begin position="845"/>
        <end position="885"/>
    </location>
</feature>
<evidence type="ECO:0000259" key="2">
    <source>
        <dbReference type="Pfam" id="PF06972"/>
    </source>
</evidence>
<protein>
    <recommendedName>
        <fullName evidence="2">GBF-interacting protein 1 N-terminal domain-containing protein</fullName>
    </recommendedName>
</protein>
<dbReference type="AlphaFoldDB" id="A0AAP0WYC0"/>
<dbReference type="Proteomes" id="UP001415857">
    <property type="component" value="Unassembled WGS sequence"/>
</dbReference>
<feature type="region of interest" description="Disordered" evidence="1">
    <location>
        <begin position="75"/>
        <end position="116"/>
    </location>
</feature>
<feature type="region of interest" description="Disordered" evidence="1">
    <location>
        <begin position="212"/>
        <end position="236"/>
    </location>
</feature>
<dbReference type="InterPro" id="IPR009719">
    <property type="entry name" value="GIP1_N"/>
</dbReference>
<evidence type="ECO:0000313" key="3">
    <source>
        <dbReference type="EMBL" id="KAK9284994.1"/>
    </source>
</evidence>
<comment type="caution">
    <text evidence="3">The sequence shown here is derived from an EMBL/GenBank/DDBJ whole genome shotgun (WGS) entry which is preliminary data.</text>
</comment>
<name>A0AAP0WYC0_LIQFO</name>
<proteinExistence type="predicted"/>
<organism evidence="3 4">
    <name type="scientific">Liquidambar formosana</name>
    <name type="common">Formosan gum</name>
    <dbReference type="NCBI Taxonomy" id="63359"/>
    <lineage>
        <taxon>Eukaryota</taxon>
        <taxon>Viridiplantae</taxon>
        <taxon>Streptophyta</taxon>
        <taxon>Embryophyta</taxon>
        <taxon>Tracheophyta</taxon>
        <taxon>Spermatophyta</taxon>
        <taxon>Magnoliopsida</taxon>
        <taxon>eudicotyledons</taxon>
        <taxon>Gunneridae</taxon>
        <taxon>Pentapetalae</taxon>
        <taxon>Saxifragales</taxon>
        <taxon>Altingiaceae</taxon>
        <taxon>Liquidambar</taxon>
    </lineage>
</organism>
<feature type="compositionally biased region" description="Polar residues" evidence="1">
    <location>
        <begin position="824"/>
        <end position="836"/>
    </location>
</feature>
<feature type="compositionally biased region" description="Basic and acidic residues" evidence="1">
    <location>
        <begin position="75"/>
        <end position="89"/>
    </location>
</feature>
<sequence length="885" mass="94260">MSSGGSKNGSGGGGGGGGLAAIPVASRKIVQGLKEIVNCPEQEIYAMLKECNMDPNDTVHKLLCQDTFHEVKSKRDRRKELKDTHESRPRVISTGSNRNVKGGGSERNVGRSGQTQISSYELGKPAYKGENGSVAPLLSSSSTPRTAGQTVNHLTQSHSNFVSAANKGWSIDTSDAIASSAQETPGFQSSWSGAPGHVSMADIVRLGRLQSKASSTPIMSTETSYSPHDSVAPNSSHDYVKRPQISAPLVAESHQDSWSQNPVSNVSESINEPGISAGQHVYHEEWPVIDKPAAASGSSVLDASAVSDAEIYPYPSNSHSSRANVSQNYQPDDVQVSDEDVAFKNYIAEHNGSASVSSRQIMVDSADKKKIMVDSAGGVSQLDNDSLKVMRSYHSHGQTFDHQEVSEAAANFQGLSLGEDMTVLPTEDDRAVVIPNHLQVSAADCSHLSFGTFKSGTVSGSVVSNPLEEVSPVTMDGSSLALLDTRILEYHGDLQLRSTSDAHRVTPDARNYDSPVSSQPELMKQVIPAATHVHQVTFPSSVPGYNIENRHQPGSALSYAQPNPQFRDLSTFTSAMHAYSNSPPSNLLASTVQSLRESDLPYSPFLAAQSMPSRYSSAVSSINSPTMSEVLKAGTFSVPQPTSLSLPGTNVATGPALPQNLSVHSYSQPALPMGHSANMMGYPLMPQSFTYLPSAYQEAYPGSSAFHQSLAALESAGLKYTHPQYRSSASVSGLTQSAANASGYGGFGNSTNIPGSFLQNSSTTPTGTTIGYDDLLSSYRDGNHFIPHQQNESSATSGYGPSSRTLPNISAGAYYALQGQNQQHAGYRQGQQSSQHYGGLGYSNYVHSQTGITQEHQQQSPSDANFSGIQGPSSKQSHQLWQHSY</sequence>